<dbReference type="Gene3D" id="3.40.140.10">
    <property type="entry name" value="Cytidine Deaminase, domain 2"/>
    <property type="match status" value="1"/>
</dbReference>
<dbReference type="InterPro" id="IPR016192">
    <property type="entry name" value="APOBEC/CMP_deaminase_Zn-bd"/>
</dbReference>
<accession>A0A7X2ZS36</accession>
<evidence type="ECO:0000313" key="5">
    <source>
        <dbReference type="Proteomes" id="UP000540519"/>
    </source>
</evidence>
<dbReference type="GO" id="GO:0008270">
    <property type="term" value="F:zinc ion binding"/>
    <property type="evidence" value="ECO:0007669"/>
    <property type="project" value="InterPro"/>
</dbReference>
<dbReference type="GO" id="GO:0016787">
    <property type="term" value="F:hydrolase activity"/>
    <property type="evidence" value="ECO:0007669"/>
    <property type="project" value="InterPro"/>
</dbReference>
<dbReference type="OrthoDB" id="9802676at2"/>
<dbReference type="PROSITE" id="PS51747">
    <property type="entry name" value="CYT_DCMP_DEAMINASES_2"/>
    <property type="match status" value="1"/>
</dbReference>
<protein>
    <submittedName>
        <fullName evidence="4">Nucleoside deaminase</fullName>
    </submittedName>
</protein>
<dbReference type="InterPro" id="IPR002125">
    <property type="entry name" value="CMP_dCMP_dom"/>
</dbReference>
<keyword evidence="1" id="KW-0479">Metal-binding</keyword>
<dbReference type="PANTHER" id="PTHR11079:SF162">
    <property type="entry name" value="RIBOFLAVIN BIOSYNTHESIS PROTEIN PYRD, CHLOROPLASTIC"/>
    <property type="match status" value="1"/>
</dbReference>
<evidence type="ECO:0000256" key="1">
    <source>
        <dbReference type="ARBA" id="ARBA00022723"/>
    </source>
</evidence>
<organism evidence="4 5">
    <name type="scientific">Zobellia amurskyensis</name>
    <dbReference type="NCBI Taxonomy" id="248905"/>
    <lineage>
        <taxon>Bacteria</taxon>
        <taxon>Pseudomonadati</taxon>
        <taxon>Bacteroidota</taxon>
        <taxon>Flavobacteriia</taxon>
        <taxon>Flavobacteriales</taxon>
        <taxon>Flavobacteriaceae</taxon>
        <taxon>Zobellia</taxon>
    </lineage>
</organism>
<dbReference type="Pfam" id="PF00383">
    <property type="entry name" value="dCMP_cyt_deam_1"/>
    <property type="match status" value="1"/>
</dbReference>
<dbReference type="PROSITE" id="PS00903">
    <property type="entry name" value="CYT_DCMP_DEAMINASES_1"/>
    <property type="match status" value="1"/>
</dbReference>
<dbReference type="InterPro" id="IPR016193">
    <property type="entry name" value="Cytidine_deaminase-like"/>
</dbReference>
<evidence type="ECO:0000313" key="4">
    <source>
        <dbReference type="EMBL" id="MUH35379.1"/>
    </source>
</evidence>
<reference evidence="4 5" key="1">
    <citation type="journal article" date="2019" name="Mar. Drugs">
        <title>Comparative Genomics and CAZyme Genome Repertoires of Marine Zobellia amurskyensis KMM 3526(T) and Zobellia laminariae KMM 3676(T).</title>
        <authorList>
            <person name="Chernysheva N."/>
            <person name="Bystritskaya E."/>
            <person name="Stenkova A."/>
            <person name="Golovkin I."/>
            <person name="Nedashkovskaya O."/>
            <person name="Isaeva M."/>
        </authorList>
    </citation>
    <scope>NUCLEOTIDE SEQUENCE [LARGE SCALE GENOMIC DNA]</scope>
    <source>
        <strain evidence="4 5">KMM 3526</strain>
    </source>
</reference>
<dbReference type="AlphaFoldDB" id="A0A7X2ZS36"/>
<dbReference type="EMBL" id="RCNR01000008">
    <property type="protein sequence ID" value="MUH35379.1"/>
    <property type="molecule type" value="Genomic_DNA"/>
</dbReference>
<sequence>MKKIYFLISFFILSICFFSCAIKQPNSKLSIEKCECTLDSASVDSVSLEQQELDLFYSLMAYAVVHKDWQNNAFEGRGYNIGSVLVDSDKYVVNWARNSVNMKMNGTQHGEVRVIQSYLDSVQSFSLKGFSIYTTLEPCAMCSGMMKLTNVYRTIYGQTDPAYGKALERLQLESGSCCRGGYSPYPRPVISDKSPDPVSVEIDSVYAKYKGKYLVDFLITAEAEKLFKKASEMFQQYKKAKYVENQKYIDSAHKFYNLVGTSIN</sequence>
<dbReference type="SUPFAM" id="SSF53927">
    <property type="entry name" value="Cytidine deaminase-like"/>
    <property type="match status" value="1"/>
</dbReference>
<dbReference type="RefSeq" id="WP_155599221.1">
    <property type="nucleotide sequence ID" value="NZ_RCNR01000008.1"/>
</dbReference>
<proteinExistence type="predicted"/>
<keyword evidence="2" id="KW-0862">Zinc</keyword>
<keyword evidence="5" id="KW-1185">Reference proteome</keyword>
<evidence type="ECO:0000259" key="3">
    <source>
        <dbReference type="PROSITE" id="PS51747"/>
    </source>
</evidence>
<gene>
    <name evidence="4" type="ORF">D9O36_05970</name>
</gene>
<dbReference type="Proteomes" id="UP000540519">
    <property type="component" value="Unassembled WGS sequence"/>
</dbReference>
<evidence type="ECO:0000256" key="2">
    <source>
        <dbReference type="ARBA" id="ARBA00022833"/>
    </source>
</evidence>
<comment type="caution">
    <text evidence="4">The sequence shown here is derived from an EMBL/GenBank/DDBJ whole genome shotgun (WGS) entry which is preliminary data.</text>
</comment>
<name>A0A7X2ZS36_9FLAO</name>
<feature type="domain" description="CMP/dCMP-type deaminase" evidence="3">
    <location>
        <begin position="54"/>
        <end position="177"/>
    </location>
</feature>
<dbReference type="CDD" id="cd01285">
    <property type="entry name" value="nucleoside_deaminase"/>
    <property type="match status" value="1"/>
</dbReference>
<dbReference type="PANTHER" id="PTHR11079">
    <property type="entry name" value="CYTOSINE DEAMINASE FAMILY MEMBER"/>
    <property type="match status" value="1"/>
</dbReference>